<accession>A0ABU9Y5E0</accession>
<dbReference type="InterPro" id="IPR018490">
    <property type="entry name" value="cNMP-bd_dom_sf"/>
</dbReference>
<dbReference type="CDD" id="cd00038">
    <property type="entry name" value="CAP_ED"/>
    <property type="match status" value="1"/>
</dbReference>
<reference evidence="3 4" key="1">
    <citation type="submission" date="2024-05" db="EMBL/GenBank/DDBJ databases">
        <authorList>
            <person name="Liu Q."/>
            <person name="Xin Y.-H."/>
        </authorList>
    </citation>
    <scope>NUCLEOTIDE SEQUENCE [LARGE SCALE GENOMIC DNA]</scope>
    <source>
        <strain evidence="3 4">CGMCC 1.10181</strain>
    </source>
</reference>
<dbReference type="InterPro" id="IPR014710">
    <property type="entry name" value="RmlC-like_jellyroll"/>
</dbReference>
<keyword evidence="1" id="KW-0472">Membrane</keyword>
<evidence type="ECO:0000313" key="3">
    <source>
        <dbReference type="EMBL" id="MEN2790991.1"/>
    </source>
</evidence>
<dbReference type="Proteomes" id="UP001419910">
    <property type="component" value="Unassembled WGS sequence"/>
</dbReference>
<feature type="domain" description="Cyclic nucleotide-binding" evidence="2">
    <location>
        <begin position="105"/>
        <end position="203"/>
    </location>
</feature>
<dbReference type="Pfam" id="PF00027">
    <property type="entry name" value="cNMP_binding"/>
    <property type="match status" value="1"/>
</dbReference>
<sequence length="235" mass="25353">MMAAGRFSTRERTHIMFTTGNLVLQLGYALLVAALLARTQRRMRLLVALSAAVMLARAVLLVPDIATIAWMVVLLGAWLVLLWSDRVSELRGRFTAEEEAMRSTFLGALPRSAARQFIDQGLWLRGDAGEVLTREGAPVPNLYYLASGEARVTSQGRPVGVCRAGDLIGEATILSGEPATATVTLNAAASFWCAPTTTLRRFLDDHDGLRAAVERSFAAAVKDKLRAANRTIAGG</sequence>
<dbReference type="RefSeq" id="WP_343892896.1">
    <property type="nucleotide sequence ID" value="NZ_BAAAEH010000065.1"/>
</dbReference>
<feature type="transmembrane region" description="Helical" evidence="1">
    <location>
        <begin position="43"/>
        <end position="62"/>
    </location>
</feature>
<proteinExistence type="predicted"/>
<evidence type="ECO:0000313" key="4">
    <source>
        <dbReference type="Proteomes" id="UP001419910"/>
    </source>
</evidence>
<organism evidence="3 4">
    <name type="scientific">Sphingomonas oligophenolica</name>
    <dbReference type="NCBI Taxonomy" id="301154"/>
    <lineage>
        <taxon>Bacteria</taxon>
        <taxon>Pseudomonadati</taxon>
        <taxon>Pseudomonadota</taxon>
        <taxon>Alphaproteobacteria</taxon>
        <taxon>Sphingomonadales</taxon>
        <taxon>Sphingomonadaceae</taxon>
        <taxon>Sphingomonas</taxon>
    </lineage>
</organism>
<keyword evidence="1" id="KW-0812">Transmembrane</keyword>
<dbReference type="PROSITE" id="PS50042">
    <property type="entry name" value="CNMP_BINDING_3"/>
    <property type="match status" value="1"/>
</dbReference>
<dbReference type="EMBL" id="JBDIME010000013">
    <property type="protein sequence ID" value="MEN2790991.1"/>
    <property type="molecule type" value="Genomic_DNA"/>
</dbReference>
<keyword evidence="1" id="KW-1133">Transmembrane helix</keyword>
<evidence type="ECO:0000259" key="2">
    <source>
        <dbReference type="PROSITE" id="PS50042"/>
    </source>
</evidence>
<dbReference type="SMART" id="SM00100">
    <property type="entry name" value="cNMP"/>
    <property type="match status" value="1"/>
</dbReference>
<gene>
    <name evidence="3" type="ORF">ABC974_15225</name>
</gene>
<dbReference type="SUPFAM" id="SSF51206">
    <property type="entry name" value="cAMP-binding domain-like"/>
    <property type="match status" value="1"/>
</dbReference>
<feature type="transmembrane region" description="Helical" evidence="1">
    <location>
        <begin position="15"/>
        <end position="36"/>
    </location>
</feature>
<protein>
    <submittedName>
        <fullName evidence="3">Cyclic nucleotide-binding domain-containing protein</fullName>
    </submittedName>
</protein>
<evidence type="ECO:0000256" key="1">
    <source>
        <dbReference type="SAM" id="Phobius"/>
    </source>
</evidence>
<dbReference type="InterPro" id="IPR000595">
    <property type="entry name" value="cNMP-bd_dom"/>
</dbReference>
<keyword evidence="4" id="KW-1185">Reference proteome</keyword>
<feature type="transmembrane region" description="Helical" evidence="1">
    <location>
        <begin position="68"/>
        <end position="84"/>
    </location>
</feature>
<name>A0ABU9Y5E0_9SPHN</name>
<dbReference type="Gene3D" id="2.60.120.10">
    <property type="entry name" value="Jelly Rolls"/>
    <property type="match status" value="1"/>
</dbReference>
<comment type="caution">
    <text evidence="3">The sequence shown here is derived from an EMBL/GenBank/DDBJ whole genome shotgun (WGS) entry which is preliminary data.</text>
</comment>